<evidence type="ECO:0000256" key="3">
    <source>
        <dbReference type="ARBA" id="ARBA00022989"/>
    </source>
</evidence>
<dbReference type="Proteomes" id="UP001139028">
    <property type="component" value="Unassembled WGS sequence"/>
</dbReference>
<comment type="subcellular location">
    <subcellularLocation>
        <location evidence="1">Membrane</location>
        <topology evidence="1">Single-pass membrane protein</topology>
    </subcellularLocation>
</comment>
<proteinExistence type="predicted"/>
<name>A0A9X2EPP5_9GAMM</name>
<evidence type="ECO:0000313" key="9">
    <source>
        <dbReference type="Proteomes" id="UP001139028"/>
    </source>
</evidence>
<reference evidence="8" key="1">
    <citation type="journal article" date="2022" name="Arch. Microbiol.">
        <title>Microbulbifer okhotskensis sp. nov., isolated from a deep bottom sediment of the Okhotsk Sea.</title>
        <authorList>
            <person name="Romanenko L."/>
            <person name="Kurilenko V."/>
            <person name="Otstavnykh N."/>
            <person name="Velansky P."/>
            <person name="Isaeva M."/>
            <person name="Mikhailov V."/>
        </authorList>
    </citation>
    <scope>NUCLEOTIDE SEQUENCE</scope>
    <source>
        <strain evidence="8">OS29</strain>
    </source>
</reference>
<evidence type="ECO:0000256" key="6">
    <source>
        <dbReference type="SAM" id="Phobius"/>
    </source>
</evidence>
<dbReference type="RefSeq" id="WP_252470235.1">
    <property type="nucleotide sequence ID" value="NZ_JALBWM010000066.1"/>
</dbReference>
<feature type="region of interest" description="Disordered" evidence="5">
    <location>
        <begin position="1315"/>
        <end position="1335"/>
    </location>
</feature>
<keyword evidence="9" id="KW-1185">Reference proteome</keyword>
<evidence type="ECO:0000256" key="4">
    <source>
        <dbReference type="ARBA" id="ARBA00023136"/>
    </source>
</evidence>
<feature type="transmembrane region" description="Helical" evidence="6">
    <location>
        <begin position="6"/>
        <end position="23"/>
    </location>
</feature>
<feature type="transmembrane region" description="Helical" evidence="6">
    <location>
        <begin position="30"/>
        <end position="49"/>
    </location>
</feature>
<accession>A0A9X2EPP5</accession>
<sequence length="1335" mass="145893">MRWLGIFALGFIRGVGMFLRGLWHSLGARGSLVTGICLFLLMSVIYFLGTEPGRVGLTRGTFYLAEQWVEGLNIEAEGIRSEKLGAWLFDRLRVDYKANTLAEAQMLEIKLNTLSSDPIDIERLGAEDLLLNLDILNEFLAALAESAGEKIEQTTEEKPATRWELLVPAFRLSQIQISRLQLVDSQLDVPPIAIQASARYRWHDEGAHLQVNVRELKGSQFNLVVEGAERDGNRFVVEFTAREAAQGFVSRQLHLPEQQALDAHGTLSLRRQGNRVLLDIDSLSAPLSEHNLSVTGSLEVDINPWHLNSKGIWLRVDERRSSLAGSISADGVNAEINLNQIPLSLSRPWQDVLDSGWLSAELMVQGSLRQPDITGQLQLESRYRKQPLQLEGRVDTQAGVIDLQTLQLQFAGAEARVVGTVDTNLQAVDLVGELDELGVEEIRRLVASLPQADAVEIPPALSGTLHQLRLEAIGSWKNPNLKISLSAVTAYHDLQSELTAAISGNLHTLGIDEMVLGGEKLNVDVTGQLDIEQKQVDLQLQLDAKGISLQDDLRITEVENVTLGIASELRLLGDWSNPQVELNLKSDGQLQDYPFNLKGEASGNLDLIEVSDLRLELFTNGNGNQFTASGNRGPQSPLTYSGFDKGESEPLQNHSRLTTLAEDAKQLGRVGVALLQADGSLELRRDRLKIDIGARNLPLLLLDLVGVSLPNTLEGELSLDGRVDGSLSNPQIKANLIAGGNYRLESWQLQGSVDYLDKSLVIDGVEVLWAGRNQLSVQGSLNADRLDLELRGQGDLSDLAASFSSGRTGSGDISLYASITGSPKQPEFQGELRATGQALGRGQGGLQVQPLSMILDWQTENGELNASLLAQHGGSRAINSQIQLLIAPLFTQLFLENNQQGSVQQLPFKLQGRGTADLSVIAEFIDPRVHRMRGLLSFSVDGAGSWQRPLLTGDVELSNAGYEHRPSHTNIADINFYAHLSPEEWRIERGSATDGDGGRINLSGAIFLPADSQPSLDITLSLNRAHLLNSPGVRGAISGDARLSGTAQDAEVTGRFTLRPLAVQIEQWIGSSIPEIQVVEVQIDSPQVERAPPLFAKIGLDVEIVLDQQSYVRGLGLNSQLRGQVDIRGTAAKPQASGELTIVRGSFDLFGKKFDLRDGEIRFENNEVAILVEGIYEYSDGEITAEISGTATDLDISFTSDPSASQDEILAQLLFGKSLSDISPLQAVRLVSVVRSLQSGRAVLDPIAKTRELLRLDTLSVEQEAGDEGDEYALSLGKYITNRIYVELQRSTDPLSPWQAEMQIELRDNLNLEFKTADDGDSGSGSVELQWKKDY</sequence>
<dbReference type="GO" id="GO:0005886">
    <property type="term" value="C:plasma membrane"/>
    <property type="evidence" value="ECO:0007669"/>
    <property type="project" value="InterPro"/>
</dbReference>
<keyword evidence="3 6" id="KW-1133">Transmembrane helix</keyword>
<dbReference type="PANTHER" id="PTHR36985">
    <property type="entry name" value="TRANSLOCATION AND ASSEMBLY MODULE SUBUNIT TAMB"/>
    <property type="match status" value="1"/>
</dbReference>
<gene>
    <name evidence="8" type="ORF">MO867_14335</name>
</gene>
<feature type="domain" description="Translocation and assembly module TamB C-terminal" evidence="7">
    <location>
        <begin position="991"/>
        <end position="1335"/>
    </location>
</feature>
<dbReference type="PANTHER" id="PTHR36985:SF1">
    <property type="entry name" value="TRANSLOCATION AND ASSEMBLY MODULE SUBUNIT TAMB"/>
    <property type="match status" value="1"/>
</dbReference>
<evidence type="ECO:0000259" key="7">
    <source>
        <dbReference type="Pfam" id="PF04357"/>
    </source>
</evidence>
<comment type="caution">
    <text evidence="8">The sequence shown here is derived from an EMBL/GenBank/DDBJ whole genome shotgun (WGS) entry which is preliminary data.</text>
</comment>
<evidence type="ECO:0000256" key="5">
    <source>
        <dbReference type="SAM" id="MobiDB-lite"/>
    </source>
</evidence>
<protein>
    <submittedName>
        <fullName evidence="8">Translocation/assembly module TamB domain-containing protein</fullName>
    </submittedName>
</protein>
<organism evidence="8 9">
    <name type="scientific">Microbulbifer okhotskensis</name>
    <dbReference type="NCBI Taxonomy" id="2926617"/>
    <lineage>
        <taxon>Bacteria</taxon>
        <taxon>Pseudomonadati</taxon>
        <taxon>Pseudomonadota</taxon>
        <taxon>Gammaproteobacteria</taxon>
        <taxon>Cellvibrionales</taxon>
        <taxon>Microbulbiferaceae</taxon>
        <taxon>Microbulbifer</taxon>
    </lineage>
</organism>
<dbReference type="EMBL" id="JALBWM010000066">
    <property type="protein sequence ID" value="MCO1335514.1"/>
    <property type="molecule type" value="Genomic_DNA"/>
</dbReference>
<keyword evidence="4 6" id="KW-0472">Membrane</keyword>
<evidence type="ECO:0000256" key="2">
    <source>
        <dbReference type="ARBA" id="ARBA00022692"/>
    </source>
</evidence>
<dbReference type="Pfam" id="PF04357">
    <property type="entry name" value="TamB"/>
    <property type="match status" value="1"/>
</dbReference>
<dbReference type="InterPro" id="IPR007452">
    <property type="entry name" value="TamB_C"/>
</dbReference>
<evidence type="ECO:0000256" key="1">
    <source>
        <dbReference type="ARBA" id="ARBA00004167"/>
    </source>
</evidence>
<dbReference type="GO" id="GO:0009306">
    <property type="term" value="P:protein secretion"/>
    <property type="evidence" value="ECO:0007669"/>
    <property type="project" value="InterPro"/>
</dbReference>
<evidence type="ECO:0000313" key="8">
    <source>
        <dbReference type="EMBL" id="MCO1335514.1"/>
    </source>
</evidence>
<keyword evidence="2 6" id="KW-0812">Transmembrane</keyword>